<evidence type="ECO:0000313" key="2">
    <source>
        <dbReference type="Proteomes" id="UP000604273"/>
    </source>
</evidence>
<dbReference type="Proteomes" id="UP000604273">
    <property type="component" value="Unassembled WGS sequence"/>
</dbReference>
<accession>A0A8H4TE41</accession>
<sequence>MEVPWTWQLDEVITWVIDTSPAKRLSFAHIQGPPASAKAIKIPVEIIESPRLQDDRHTFIVQVLPDFKRNAVVQGRNSWFPNLELEPGHRMLKVETYREVATMSWEGIHQVTRELFESYNQSLFVFPLQGPVPEPTEPVILNTMPSDLLKYATVSPGDGPRTLCLRFRDAIHDAEDLDDWNTMPSQWGPWIGTSNTRGNCSSIPTSLEQHGATMQMLHMDANSRIAERLPPCYSVSILVSPTVRRVIFDRRSHQLLQTFLWVSESEERQQFSWRSRIKSYHYPDVLCLDHFKQHRATERRMKIRNEHAEGFMVALSEFAGWPEDI</sequence>
<reference evidence="1" key="1">
    <citation type="journal article" date="2020" name="BMC Genomics">
        <title>Correction to: Identification and distribution of gene clusters required for synthesis of sphingolipid metabolism inhibitors in diverse species of the filamentous fungus Fusarium.</title>
        <authorList>
            <person name="Kim H.S."/>
            <person name="Lohmar J.M."/>
            <person name="Busman M."/>
            <person name="Brown D.W."/>
            <person name="Naumann T.A."/>
            <person name="Divon H.H."/>
            <person name="Lysoe E."/>
            <person name="Uhlig S."/>
            <person name="Proctor R.H."/>
        </authorList>
    </citation>
    <scope>NUCLEOTIDE SEQUENCE</scope>
    <source>
        <strain evidence="1">NRRL 45417</strain>
    </source>
</reference>
<gene>
    <name evidence="1" type="ORF">FGADI_3912</name>
</gene>
<organism evidence="1 2">
    <name type="scientific">Fusarium gaditjirri</name>
    <dbReference type="NCBI Taxonomy" id="282569"/>
    <lineage>
        <taxon>Eukaryota</taxon>
        <taxon>Fungi</taxon>
        <taxon>Dikarya</taxon>
        <taxon>Ascomycota</taxon>
        <taxon>Pezizomycotina</taxon>
        <taxon>Sordariomycetes</taxon>
        <taxon>Hypocreomycetidae</taxon>
        <taxon>Hypocreales</taxon>
        <taxon>Nectriaceae</taxon>
        <taxon>Fusarium</taxon>
        <taxon>Fusarium nisikadoi species complex</taxon>
    </lineage>
</organism>
<keyword evidence="2" id="KW-1185">Reference proteome</keyword>
<name>A0A8H4TE41_9HYPO</name>
<dbReference type="EMBL" id="JABFAI010000087">
    <property type="protein sequence ID" value="KAF4956335.1"/>
    <property type="molecule type" value="Genomic_DNA"/>
</dbReference>
<evidence type="ECO:0000313" key="1">
    <source>
        <dbReference type="EMBL" id="KAF4956335.1"/>
    </source>
</evidence>
<comment type="caution">
    <text evidence="1">The sequence shown here is derived from an EMBL/GenBank/DDBJ whole genome shotgun (WGS) entry which is preliminary data.</text>
</comment>
<reference evidence="1" key="2">
    <citation type="submission" date="2020-05" db="EMBL/GenBank/DDBJ databases">
        <authorList>
            <person name="Kim H.-S."/>
            <person name="Proctor R.H."/>
            <person name="Brown D.W."/>
        </authorList>
    </citation>
    <scope>NUCLEOTIDE SEQUENCE</scope>
    <source>
        <strain evidence="1">NRRL 45417</strain>
    </source>
</reference>
<dbReference type="AlphaFoldDB" id="A0A8H4TE41"/>
<dbReference type="OrthoDB" id="5041245at2759"/>
<proteinExistence type="predicted"/>
<protein>
    <submittedName>
        <fullName evidence="1">Uncharacterized protein</fullName>
    </submittedName>
</protein>